<dbReference type="PATRIC" id="fig|1218565.3.peg.3333"/>
<accession>M6CW48</accession>
<evidence type="ECO:0000313" key="1">
    <source>
        <dbReference type="EMBL" id="EMJ93143.1"/>
    </source>
</evidence>
<gene>
    <name evidence="1" type="ORF">LEP1GSC194_1911</name>
</gene>
<organism evidence="1 2">
    <name type="scientific">Leptospira alstonii serovar Sichuan str. 79601</name>
    <dbReference type="NCBI Taxonomy" id="1218565"/>
    <lineage>
        <taxon>Bacteria</taxon>
        <taxon>Pseudomonadati</taxon>
        <taxon>Spirochaetota</taxon>
        <taxon>Spirochaetia</taxon>
        <taxon>Leptospirales</taxon>
        <taxon>Leptospiraceae</taxon>
        <taxon>Leptospira</taxon>
    </lineage>
</organism>
<reference evidence="1 2" key="1">
    <citation type="submission" date="2013-01" db="EMBL/GenBank/DDBJ databases">
        <authorList>
            <person name="Harkins D.M."/>
            <person name="Durkin A.S."/>
            <person name="Brinkac L.M."/>
            <person name="Haft D.H."/>
            <person name="Selengut J.D."/>
            <person name="Sanka R."/>
            <person name="DePew J."/>
            <person name="Purushe J."/>
            <person name="Galloway R.L."/>
            <person name="Vinetz J.M."/>
            <person name="Sutton G.G."/>
            <person name="Nierman W.C."/>
            <person name="Fouts D.E."/>
        </authorList>
    </citation>
    <scope>NUCLEOTIDE SEQUENCE [LARGE SCALE GENOMIC DNA]</scope>
    <source>
        <strain evidence="1 2">79601</strain>
    </source>
</reference>
<name>M6CW48_9LEPT</name>
<dbReference type="Proteomes" id="UP000011988">
    <property type="component" value="Unassembled WGS sequence"/>
</dbReference>
<protein>
    <submittedName>
        <fullName evidence="1">Uncharacterized protein</fullName>
    </submittedName>
</protein>
<evidence type="ECO:0000313" key="2">
    <source>
        <dbReference type="Proteomes" id="UP000011988"/>
    </source>
</evidence>
<dbReference type="EMBL" id="ANIK01000071">
    <property type="protein sequence ID" value="EMJ93143.1"/>
    <property type="molecule type" value="Genomic_DNA"/>
</dbReference>
<sequence>MSTRFGGRDGSRVRRRIYYESSIHLNFSYLYESDKILIADIRK</sequence>
<comment type="caution">
    <text evidence="1">The sequence shown here is derived from an EMBL/GenBank/DDBJ whole genome shotgun (WGS) entry which is preliminary data.</text>
</comment>
<dbReference type="AlphaFoldDB" id="M6CW48"/>
<proteinExistence type="predicted"/>